<evidence type="ECO:0000313" key="1">
    <source>
        <dbReference type="EMBL" id="THF83727.1"/>
    </source>
</evidence>
<evidence type="ECO:0000313" key="2">
    <source>
        <dbReference type="Proteomes" id="UP000310636"/>
    </source>
</evidence>
<dbReference type="OrthoDB" id="9812611at2"/>
<reference evidence="1 2" key="1">
    <citation type="submission" date="2019-04" db="EMBL/GenBank/DDBJ databases">
        <title>Cohnella sp. nov. isolated from preserved vegetables.</title>
        <authorList>
            <person name="Lin S.-Y."/>
            <person name="Hung M.-H."/>
            <person name="Young C.-C."/>
        </authorList>
    </citation>
    <scope>NUCLEOTIDE SEQUENCE [LARGE SCALE GENOMIC DNA]</scope>
    <source>
        <strain evidence="1 2">CC-MHH1044</strain>
    </source>
</reference>
<comment type="caution">
    <text evidence="1">The sequence shown here is derived from an EMBL/GenBank/DDBJ whole genome shotgun (WGS) entry which is preliminary data.</text>
</comment>
<dbReference type="RefSeq" id="WP_136368356.1">
    <property type="nucleotide sequence ID" value="NZ_SSOB01000003.1"/>
</dbReference>
<dbReference type="Pfam" id="PF09669">
    <property type="entry name" value="Phage_pRha"/>
    <property type="match status" value="1"/>
</dbReference>
<dbReference type="Proteomes" id="UP000310636">
    <property type="component" value="Unassembled WGS sequence"/>
</dbReference>
<name>A0A4S4C712_9BACL</name>
<keyword evidence="2" id="KW-1185">Reference proteome</keyword>
<protein>
    <submittedName>
        <fullName evidence="1">Uncharacterized protein</fullName>
    </submittedName>
</protein>
<gene>
    <name evidence="1" type="ORF">E6C55_03285</name>
</gene>
<dbReference type="AlphaFoldDB" id="A0A4S4C712"/>
<sequence length="90" mass="10384">MKQLVFIENGRLVTDSLRIAETFSKQHFHVIRDIESLECSEGFRASNFGLSSYRSVQNRKLPKYLITQDGFAFLVMGYTGKEAARFKEMV</sequence>
<organism evidence="1 2">
    <name type="scientific">Cohnella fermenti</name>
    <dbReference type="NCBI Taxonomy" id="2565925"/>
    <lineage>
        <taxon>Bacteria</taxon>
        <taxon>Bacillati</taxon>
        <taxon>Bacillota</taxon>
        <taxon>Bacilli</taxon>
        <taxon>Bacillales</taxon>
        <taxon>Paenibacillaceae</taxon>
        <taxon>Cohnella</taxon>
    </lineage>
</organism>
<dbReference type="EMBL" id="SSOB01000003">
    <property type="protein sequence ID" value="THF83727.1"/>
    <property type="molecule type" value="Genomic_DNA"/>
</dbReference>
<proteinExistence type="predicted"/>
<accession>A0A4S4C712</accession>
<dbReference type="NCBIfam" id="TIGR02681">
    <property type="entry name" value="phage_pRha"/>
    <property type="match status" value="1"/>
</dbReference>
<dbReference type="InterPro" id="IPR014054">
    <property type="entry name" value="Phage_regulatory_Rha"/>
</dbReference>